<evidence type="ECO:0000313" key="2">
    <source>
        <dbReference type="EMBL" id="TCO79879.1"/>
    </source>
</evidence>
<dbReference type="CDD" id="cd07438">
    <property type="entry name" value="PHP_HisPPase_AMP"/>
    <property type="match status" value="1"/>
</dbReference>
<dbReference type="Proteomes" id="UP000294919">
    <property type="component" value="Unassembled WGS sequence"/>
</dbReference>
<dbReference type="InterPro" id="IPR004013">
    <property type="entry name" value="PHP_dom"/>
</dbReference>
<dbReference type="Pfam" id="PF02811">
    <property type="entry name" value="PHP"/>
    <property type="match status" value="1"/>
</dbReference>
<dbReference type="InterPro" id="IPR003141">
    <property type="entry name" value="Pol/His_phosphatase_N"/>
</dbReference>
<dbReference type="InterPro" id="IPR052018">
    <property type="entry name" value="PHP_domain"/>
</dbReference>
<sequence>MGNIDMHVHTRASDGILSPNEIVDWAKKLGLMGIAITDHDTVEGIEDAIEASKEYSDFFVIPGIELSAIYNDVEIHVLGYFIDFKNKEIIKITDQIKNHRIQRAKLIVEKLIKIGYEITFTEVCDIAKAGAVGRPHIAKVLLRKGYVSSIQEAFEKLLIKGQDAYVERFKLTMDEAINVIENANGIPVLAHPRLIDSKISIEDVLKKGIKGIEVYHTRHSYLHSQIYLKLAQKYNLFITGGSDYHDEMINDKPTIGSVSVPYHTIISMKNK</sequence>
<dbReference type="EMBL" id="SLWV01000001">
    <property type="protein sequence ID" value="TCO79879.1"/>
    <property type="molecule type" value="Genomic_DNA"/>
</dbReference>
<evidence type="ECO:0000313" key="3">
    <source>
        <dbReference type="Proteomes" id="UP000294919"/>
    </source>
</evidence>
<gene>
    <name evidence="2" type="ORF">EV214_101113</name>
</gene>
<dbReference type="RefSeq" id="WP_132241617.1">
    <property type="nucleotide sequence ID" value="NZ_SLWV01000001.1"/>
</dbReference>
<dbReference type="PANTHER" id="PTHR42924:SF3">
    <property type="entry name" value="POLYMERASE_HISTIDINOL PHOSPHATASE N-TERMINAL DOMAIN-CONTAINING PROTEIN"/>
    <property type="match status" value="1"/>
</dbReference>
<dbReference type="Gene3D" id="3.20.20.140">
    <property type="entry name" value="Metal-dependent hydrolases"/>
    <property type="match status" value="1"/>
</dbReference>
<name>A0A4R2L6Z6_9FIRM</name>
<dbReference type="AlphaFoldDB" id="A0A4R2L6Z6"/>
<organism evidence="2 3">
    <name type="scientific">Marinisporobacter balticus</name>
    <dbReference type="NCBI Taxonomy" id="2018667"/>
    <lineage>
        <taxon>Bacteria</taxon>
        <taxon>Bacillati</taxon>
        <taxon>Bacillota</taxon>
        <taxon>Clostridia</taxon>
        <taxon>Peptostreptococcales</taxon>
        <taxon>Thermotaleaceae</taxon>
        <taxon>Marinisporobacter</taxon>
    </lineage>
</organism>
<dbReference type="SMART" id="SM00481">
    <property type="entry name" value="POLIIIAc"/>
    <property type="match status" value="1"/>
</dbReference>
<dbReference type="Gene3D" id="1.10.150.650">
    <property type="match status" value="1"/>
</dbReference>
<proteinExistence type="predicted"/>
<dbReference type="GO" id="GO:0004534">
    <property type="term" value="F:5'-3' RNA exonuclease activity"/>
    <property type="evidence" value="ECO:0007669"/>
    <property type="project" value="TreeGrafter"/>
</dbReference>
<dbReference type="SUPFAM" id="SSF89550">
    <property type="entry name" value="PHP domain-like"/>
    <property type="match status" value="1"/>
</dbReference>
<protein>
    <recommendedName>
        <fullName evidence="1">Polymerase/histidinol phosphatase N-terminal domain-containing protein</fullName>
    </recommendedName>
</protein>
<evidence type="ECO:0000259" key="1">
    <source>
        <dbReference type="SMART" id="SM00481"/>
    </source>
</evidence>
<reference evidence="2 3" key="1">
    <citation type="submission" date="2019-03" db="EMBL/GenBank/DDBJ databases">
        <title>Genomic Encyclopedia of Type Strains, Phase IV (KMG-IV): sequencing the most valuable type-strain genomes for metagenomic binning, comparative biology and taxonomic classification.</title>
        <authorList>
            <person name="Goeker M."/>
        </authorList>
    </citation>
    <scope>NUCLEOTIDE SEQUENCE [LARGE SCALE GENOMIC DNA]</scope>
    <source>
        <strain evidence="2 3">DSM 102940</strain>
    </source>
</reference>
<accession>A0A4R2L6Z6</accession>
<comment type="caution">
    <text evidence="2">The sequence shown here is derived from an EMBL/GenBank/DDBJ whole genome shotgun (WGS) entry which is preliminary data.</text>
</comment>
<feature type="domain" description="Polymerase/histidinol phosphatase N-terminal" evidence="1">
    <location>
        <begin position="4"/>
        <end position="70"/>
    </location>
</feature>
<dbReference type="OrthoDB" id="9791620at2"/>
<dbReference type="GO" id="GO:0035312">
    <property type="term" value="F:5'-3' DNA exonuclease activity"/>
    <property type="evidence" value="ECO:0007669"/>
    <property type="project" value="TreeGrafter"/>
</dbReference>
<dbReference type="PANTHER" id="PTHR42924">
    <property type="entry name" value="EXONUCLEASE"/>
    <property type="match status" value="1"/>
</dbReference>
<keyword evidence="3" id="KW-1185">Reference proteome</keyword>
<dbReference type="InterPro" id="IPR016195">
    <property type="entry name" value="Pol/histidinol_Pase-like"/>
</dbReference>